<evidence type="ECO:0000313" key="1">
    <source>
        <dbReference type="EMBL" id="CAK5076618.1"/>
    </source>
</evidence>
<keyword evidence="2" id="KW-1185">Reference proteome</keyword>
<comment type="caution">
    <text evidence="1">The sequence shown here is derived from an EMBL/GenBank/DDBJ whole genome shotgun (WGS) entry which is preliminary data.</text>
</comment>
<accession>A0ACB0ZCI5</accession>
<gene>
    <name evidence="1" type="ORF">MENTE1834_LOCUS23488</name>
</gene>
<reference evidence="1" key="1">
    <citation type="submission" date="2023-11" db="EMBL/GenBank/DDBJ databases">
        <authorList>
            <person name="Poullet M."/>
        </authorList>
    </citation>
    <scope>NUCLEOTIDE SEQUENCE</scope>
    <source>
        <strain evidence="1">E1834</strain>
    </source>
</reference>
<organism evidence="1 2">
    <name type="scientific">Meloidogyne enterolobii</name>
    <name type="common">Root-knot nematode worm</name>
    <name type="synonym">Meloidogyne mayaguensis</name>
    <dbReference type="NCBI Taxonomy" id="390850"/>
    <lineage>
        <taxon>Eukaryota</taxon>
        <taxon>Metazoa</taxon>
        <taxon>Ecdysozoa</taxon>
        <taxon>Nematoda</taxon>
        <taxon>Chromadorea</taxon>
        <taxon>Rhabditida</taxon>
        <taxon>Tylenchina</taxon>
        <taxon>Tylenchomorpha</taxon>
        <taxon>Tylenchoidea</taxon>
        <taxon>Meloidogynidae</taxon>
        <taxon>Meloidogyninae</taxon>
        <taxon>Meloidogyne</taxon>
    </lineage>
</organism>
<proteinExistence type="predicted"/>
<evidence type="ECO:0000313" key="2">
    <source>
        <dbReference type="Proteomes" id="UP001497535"/>
    </source>
</evidence>
<sequence length="186" mass="21874">MQSSKHQNKKLPNELLADIFKAADGAIMENLLPKVLEDFGVSSLKQKEFERMWTNQVITLLTSSSIIYIFVGESFKKRWTQILELGKEIKKLEGYLIFFSNADEREKFMEEREKLVEERERLFVVAETLEIYERIVEIEARRRLNEEQTRLAGKRKRWGSCQILVGENGGTILRRTRSHYDLSLTD</sequence>
<dbReference type="EMBL" id="CAVMJV010000030">
    <property type="protein sequence ID" value="CAK5076618.1"/>
    <property type="molecule type" value="Genomic_DNA"/>
</dbReference>
<protein>
    <submittedName>
        <fullName evidence="1">Uncharacterized protein</fullName>
    </submittedName>
</protein>
<name>A0ACB0ZCI5_MELEN</name>
<dbReference type="Proteomes" id="UP001497535">
    <property type="component" value="Unassembled WGS sequence"/>
</dbReference>